<dbReference type="GO" id="GO:0005737">
    <property type="term" value="C:cytoplasm"/>
    <property type="evidence" value="ECO:0007669"/>
    <property type="project" value="TreeGrafter"/>
</dbReference>
<evidence type="ECO:0000256" key="1">
    <source>
        <dbReference type="SAM" id="MobiDB-lite"/>
    </source>
</evidence>
<protein>
    <submittedName>
        <fullName evidence="3">Tether containing UBX domain for GLUT4</fullName>
    </submittedName>
</protein>
<dbReference type="PANTHER" id="PTHR46467:SF1">
    <property type="entry name" value="TETHER CONTAINING UBX DOMAIN FOR GLUT4"/>
    <property type="match status" value="1"/>
</dbReference>
<dbReference type="Pfam" id="PF11470">
    <property type="entry name" value="TUG-UBL1"/>
    <property type="match status" value="1"/>
</dbReference>
<feature type="domain" description="TUG ubiquitin-like" evidence="2">
    <location>
        <begin position="12"/>
        <end position="73"/>
    </location>
</feature>
<proteinExistence type="predicted"/>
<evidence type="ECO:0000259" key="2">
    <source>
        <dbReference type="Pfam" id="PF11470"/>
    </source>
</evidence>
<dbReference type="AlphaFoldDB" id="A0A9P6JAR1"/>
<feature type="compositionally biased region" description="Polar residues" evidence="1">
    <location>
        <begin position="274"/>
        <end position="291"/>
    </location>
</feature>
<dbReference type="InterPro" id="IPR029071">
    <property type="entry name" value="Ubiquitin-like_domsf"/>
</dbReference>
<dbReference type="SUPFAM" id="SSF54236">
    <property type="entry name" value="Ubiquitin-like"/>
    <property type="match status" value="1"/>
</dbReference>
<name>A0A9P6JAR1_MORAP</name>
<dbReference type="GO" id="GO:0005634">
    <property type="term" value="C:nucleus"/>
    <property type="evidence" value="ECO:0007669"/>
    <property type="project" value="TreeGrafter"/>
</dbReference>
<reference evidence="3" key="1">
    <citation type="journal article" date="2020" name="Fungal Divers.">
        <title>Resolving the Mortierellaceae phylogeny through synthesis of multi-gene phylogenetics and phylogenomics.</title>
        <authorList>
            <person name="Vandepol N."/>
            <person name="Liber J."/>
            <person name="Desiro A."/>
            <person name="Na H."/>
            <person name="Kennedy M."/>
            <person name="Barry K."/>
            <person name="Grigoriev I.V."/>
            <person name="Miller A.N."/>
            <person name="O'Donnell K."/>
            <person name="Stajich J.E."/>
            <person name="Bonito G."/>
        </authorList>
    </citation>
    <scope>NUCLEOTIDE SEQUENCE</scope>
    <source>
        <strain evidence="3">CK1249</strain>
    </source>
</reference>
<evidence type="ECO:0000313" key="3">
    <source>
        <dbReference type="EMBL" id="KAF9966220.1"/>
    </source>
</evidence>
<keyword evidence="4" id="KW-1185">Reference proteome</keyword>
<dbReference type="OrthoDB" id="440781at2759"/>
<dbReference type="InterPro" id="IPR021569">
    <property type="entry name" value="TUG-UBL1"/>
</dbReference>
<gene>
    <name evidence="3" type="primary">ASPSCR1_1</name>
    <name evidence="3" type="ORF">BGZ70_002958</name>
</gene>
<dbReference type="PANTHER" id="PTHR46467">
    <property type="entry name" value="TETHER CONTAINING UBX DOMAIN FOR GLUT4"/>
    <property type="match status" value="1"/>
</dbReference>
<accession>A0A9P6JAR1</accession>
<dbReference type="Gene3D" id="3.10.20.90">
    <property type="entry name" value="Phosphatidylinositol 3-kinase Catalytic Subunit, Chain A, domain 1"/>
    <property type="match status" value="1"/>
</dbReference>
<feature type="region of interest" description="Disordered" evidence="1">
    <location>
        <begin position="310"/>
        <end position="336"/>
    </location>
</feature>
<dbReference type="GO" id="GO:0012506">
    <property type="term" value="C:vesicle membrane"/>
    <property type="evidence" value="ECO:0007669"/>
    <property type="project" value="TreeGrafter"/>
</dbReference>
<comment type="caution">
    <text evidence="3">The sequence shown here is derived from an EMBL/GenBank/DDBJ whole genome shotgun (WGS) entry which is preliminary data.</text>
</comment>
<organism evidence="3 4">
    <name type="scientific">Mortierella alpina</name>
    <name type="common">Oleaginous fungus</name>
    <name type="synonym">Mortierella renispora</name>
    <dbReference type="NCBI Taxonomy" id="64518"/>
    <lineage>
        <taxon>Eukaryota</taxon>
        <taxon>Fungi</taxon>
        <taxon>Fungi incertae sedis</taxon>
        <taxon>Mucoromycota</taxon>
        <taxon>Mortierellomycotina</taxon>
        <taxon>Mortierellomycetes</taxon>
        <taxon>Mortierellales</taxon>
        <taxon>Mortierellaceae</taxon>
        <taxon>Mortierella</taxon>
    </lineage>
</organism>
<sequence length="466" mass="50539">MASQITICLLNTAKTQTINTTPTTILRQIVQAVCEKQSYGDPGAYGLRSGNITLDLSLSVQCANVAPGAKLELVKVPHTTTAPMLATVALQLEDGQRVVQTLATTATLWDVLLGAEQMSSGSLNLTRRTGTPPASIKNMFALQRRLSRTNKTASQVYMLPVVVAQEREYASFKSLKSTTLEQAGMVSENATMRVIMRHKSSGIEKYMEELEPGRSLPKGDVAPTSSMQTRPAFADRTNDVPVAPVRAPEIRGRIGSIFRRTRDGAPSAPPHNGGSPSNRSDGGSPSQTPTQDINSAMVEATQEIRQLREQQTQEALTDRVKRLSKSADGSSSDKDRFVRSMTLCDEPEEILMASPQHSTTHKTPPLPRTASPISTTVSTQTSMPQQQQPLPQDDLVRQIAQRVSQQLKLAQLRGDSGLNYHSLIAQEIVKEQRAGSLPISLPISPAESRKNSVDAPGSRTHGTFAR</sequence>
<evidence type="ECO:0000313" key="4">
    <source>
        <dbReference type="Proteomes" id="UP000738359"/>
    </source>
</evidence>
<dbReference type="Proteomes" id="UP000738359">
    <property type="component" value="Unassembled WGS sequence"/>
</dbReference>
<dbReference type="EMBL" id="JAAAHY010000176">
    <property type="protein sequence ID" value="KAF9966220.1"/>
    <property type="molecule type" value="Genomic_DNA"/>
</dbReference>
<feature type="region of interest" description="Disordered" evidence="1">
    <location>
        <begin position="210"/>
        <end position="291"/>
    </location>
</feature>
<feature type="region of interest" description="Disordered" evidence="1">
    <location>
        <begin position="440"/>
        <end position="466"/>
    </location>
</feature>
<dbReference type="GO" id="GO:0006886">
    <property type="term" value="P:intracellular protein transport"/>
    <property type="evidence" value="ECO:0007669"/>
    <property type="project" value="TreeGrafter"/>
</dbReference>